<dbReference type="AlphaFoldDB" id="A0A8C7JC20"/>
<evidence type="ECO:0000313" key="1">
    <source>
        <dbReference type="Ensembl" id="ENSOKIP00005086430.1"/>
    </source>
</evidence>
<dbReference type="Pfam" id="PF25143">
    <property type="entry name" value="Zn_ribbon_IFT122_C"/>
    <property type="match status" value="1"/>
</dbReference>
<keyword evidence="2" id="KW-1185">Reference proteome</keyword>
<reference evidence="1" key="2">
    <citation type="submission" date="2025-09" db="UniProtKB">
        <authorList>
            <consortium name="Ensembl"/>
        </authorList>
    </citation>
    <scope>IDENTIFICATION</scope>
</reference>
<reference evidence="1" key="1">
    <citation type="submission" date="2025-08" db="UniProtKB">
        <authorList>
            <consortium name="Ensembl"/>
        </authorList>
    </citation>
    <scope>IDENTIFICATION</scope>
</reference>
<sequence length="106" mass="12331">MSLTVSESRSLKLDDGTEDTKEDIFMAKLSFELRREGQKEGRIWEGGSDYVPVVVSRSVLRSMSSRDYYRSLLPAVSINMCRSWFQMFHSEDYKLPELQLNCSLYC</sequence>
<name>A0A8C7JC20_ONCKI</name>
<evidence type="ECO:0000313" key="2">
    <source>
        <dbReference type="Proteomes" id="UP000694557"/>
    </source>
</evidence>
<proteinExistence type="predicted"/>
<dbReference type="Ensembl" id="ENSOKIT00005092441.1">
    <property type="protein sequence ID" value="ENSOKIP00005086430.1"/>
    <property type="gene ID" value="ENSOKIG00005037650.1"/>
</dbReference>
<organism evidence="1 2">
    <name type="scientific">Oncorhynchus kisutch</name>
    <name type="common">Coho salmon</name>
    <name type="synonym">Salmo kisutch</name>
    <dbReference type="NCBI Taxonomy" id="8019"/>
    <lineage>
        <taxon>Eukaryota</taxon>
        <taxon>Metazoa</taxon>
        <taxon>Chordata</taxon>
        <taxon>Craniata</taxon>
        <taxon>Vertebrata</taxon>
        <taxon>Euteleostomi</taxon>
        <taxon>Actinopterygii</taxon>
        <taxon>Neopterygii</taxon>
        <taxon>Teleostei</taxon>
        <taxon>Protacanthopterygii</taxon>
        <taxon>Salmoniformes</taxon>
        <taxon>Salmonidae</taxon>
        <taxon>Salmoninae</taxon>
        <taxon>Oncorhynchus</taxon>
    </lineage>
</organism>
<dbReference type="Proteomes" id="UP000694557">
    <property type="component" value="Unassembled WGS sequence"/>
</dbReference>
<accession>A0A8C7JC20</accession>
<protein>
    <submittedName>
        <fullName evidence="1">Uncharacterized protein</fullName>
    </submittedName>
</protein>